<dbReference type="AlphaFoldDB" id="A0AAD2GYZ3"/>
<comment type="caution">
    <text evidence="3">The sequence shown here is derived from an EMBL/GenBank/DDBJ whole genome shotgun (WGS) entry which is preliminary data.</text>
</comment>
<accession>A0AAD2GYZ3</accession>
<protein>
    <submittedName>
        <fullName evidence="3">Uncharacterized protein</fullName>
    </submittedName>
</protein>
<dbReference type="PANTHER" id="PTHR13256">
    <property type="entry name" value="N-ACETYLTRANSFERASE 9"/>
    <property type="match status" value="1"/>
</dbReference>
<dbReference type="GO" id="GO:0008080">
    <property type="term" value="F:N-acetyltransferase activity"/>
    <property type="evidence" value="ECO:0007669"/>
    <property type="project" value="InterPro"/>
</dbReference>
<dbReference type="Proteomes" id="UP001295794">
    <property type="component" value="Unassembled WGS sequence"/>
</dbReference>
<evidence type="ECO:0000313" key="4">
    <source>
        <dbReference type="Proteomes" id="UP001295794"/>
    </source>
</evidence>
<feature type="non-terminal residue" evidence="3">
    <location>
        <position position="1"/>
    </location>
</feature>
<name>A0AAD2GYZ3_9AGAR</name>
<sequence>MRSKHEKYHTWMQDEELRELTASEPLSLEEEYEMQRKWREEEDKLTFIVLAKTHDAAGSSTLSLGDPIISQLPMIETSTFSSRLTLADERGSGTRLPAQRLRTGSAPAAAGLRDCIARRFRLVHIHDPASTRSDLEASSSPLPISPASLLVRISESN</sequence>
<evidence type="ECO:0000256" key="1">
    <source>
        <dbReference type="ARBA" id="ARBA00022679"/>
    </source>
</evidence>
<dbReference type="InterPro" id="IPR039135">
    <property type="entry name" value="NAT9-like"/>
</dbReference>
<evidence type="ECO:0000256" key="2">
    <source>
        <dbReference type="ARBA" id="ARBA00023315"/>
    </source>
</evidence>
<keyword evidence="2" id="KW-0012">Acyltransferase</keyword>
<gene>
    <name evidence="3" type="ORF">MYCIT1_LOCUS7693</name>
</gene>
<evidence type="ECO:0000313" key="3">
    <source>
        <dbReference type="EMBL" id="CAK5266136.1"/>
    </source>
</evidence>
<proteinExistence type="predicted"/>
<organism evidence="3 4">
    <name type="scientific">Mycena citricolor</name>
    <dbReference type="NCBI Taxonomy" id="2018698"/>
    <lineage>
        <taxon>Eukaryota</taxon>
        <taxon>Fungi</taxon>
        <taxon>Dikarya</taxon>
        <taxon>Basidiomycota</taxon>
        <taxon>Agaricomycotina</taxon>
        <taxon>Agaricomycetes</taxon>
        <taxon>Agaricomycetidae</taxon>
        <taxon>Agaricales</taxon>
        <taxon>Marasmiineae</taxon>
        <taxon>Mycenaceae</taxon>
        <taxon>Mycena</taxon>
    </lineage>
</organism>
<keyword evidence="1" id="KW-0808">Transferase</keyword>
<dbReference type="PANTHER" id="PTHR13256:SF16">
    <property type="entry name" value="ALPHA_BETA-TUBULIN-N-ACETYLTRANSFERASE 9"/>
    <property type="match status" value="1"/>
</dbReference>
<dbReference type="Gene3D" id="3.40.630.30">
    <property type="match status" value="1"/>
</dbReference>
<keyword evidence="4" id="KW-1185">Reference proteome</keyword>
<reference evidence="3" key="1">
    <citation type="submission" date="2023-11" db="EMBL/GenBank/DDBJ databases">
        <authorList>
            <person name="De Vega J J."/>
            <person name="De Vega J J."/>
        </authorList>
    </citation>
    <scope>NUCLEOTIDE SEQUENCE</scope>
</reference>
<dbReference type="EMBL" id="CAVNYO010000108">
    <property type="protein sequence ID" value="CAK5266136.1"/>
    <property type="molecule type" value="Genomic_DNA"/>
</dbReference>